<reference evidence="9" key="1">
    <citation type="submission" date="2023-05" db="EMBL/GenBank/DDBJ databases">
        <authorList>
            <person name="Stuckert A."/>
        </authorList>
    </citation>
    <scope>NUCLEOTIDE SEQUENCE</scope>
</reference>
<evidence type="ECO:0000259" key="8">
    <source>
        <dbReference type="SMART" id="SM00607"/>
    </source>
</evidence>
<feature type="domain" description="Fucolectin tachylectin-4 pentraxin-1" evidence="8">
    <location>
        <begin position="2"/>
        <end position="135"/>
    </location>
</feature>
<evidence type="ECO:0000256" key="5">
    <source>
        <dbReference type="ARBA" id="ARBA00022734"/>
    </source>
</evidence>
<dbReference type="InterPro" id="IPR051941">
    <property type="entry name" value="BG_Antigen-Binding_Lectin"/>
</dbReference>
<dbReference type="Proteomes" id="UP001162483">
    <property type="component" value="Unassembled WGS sequence"/>
</dbReference>
<evidence type="ECO:0000313" key="9">
    <source>
        <dbReference type="EMBL" id="CAI9570446.1"/>
    </source>
</evidence>
<keyword evidence="4" id="KW-0479">Metal-binding</keyword>
<evidence type="ECO:0000256" key="1">
    <source>
        <dbReference type="ARBA" id="ARBA00002219"/>
    </source>
</evidence>
<name>A0ABN9DCY8_9NEOB</name>
<comment type="subunit">
    <text evidence="3">Homotrimer.</text>
</comment>
<keyword evidence="5" id="KW-0430">Lectin</keyword>
<comment type="similarity">
    <text evidence="2">Belongs to the fucolectin family.</text>
</comment>
<comment type="caution">
    <text evidence="9">The sequence shown here is derived from an EMBL/GenBank/DDBJ whole genome shotgun (WGS) entry which is preliminary data.</text>
</comment>
<protein>
    <recommendedName>
        <fullName evidence="8">Fucolectin tachylectin-4 pentraxin-1 domain-containing protein</fullName>
    </recommendedName>
</protein>
<dbReference type="EMBL" id="CATNWA010014320">
    <property type="protein sequence ID" value="CAI9570446.1"/>
    <property type="molecule type" value="Genomic_DNA"/>
</dbReference>
<dbReference type="Gene3D" id="2.60.120.260">
    <property type="entry name" value="Galactose-binding domain-like"/>
    <property type="match status" value="1"/>
</dbReference>
<evidence type="ECO:0000256" key="4">
    <source>
        <dbReference type="ARBA" id="ARBA00022723"/>
    </source>
</evidence>
<dbReference type="Pfam" id="PF22633">
    <property type="entry name" value="F5_F8_type_C_2"/>
    <property type="match status" value="1"/>
</dbReference>
<evidence type="ECO:0000256" key="7">
    <source>
        <dbReference type="ARBA" id="ARBA00023157"/>
    </source>
</evidence>
<dbReference type="SUPFAM" id="SSF49785">
    <property type="entry name" value="Galactose-binding domain-like"/>
    <property type="match status" value="1"/>
</dbReference>
<dbReference type="InterPro" id="IPR006585">
    <property type="entry name" value="FTP1"/>
</dbReference>
<proteinExistence type="inferred from homology"/>
<evidence type="ECO:0000256" key="3">
    <source>
        <dbReference type="ARBA" id="ARBA00011233"/>
    </source>
</evidence>
<evidence type="ECO:0000313" key="10">
    <source>
        <dbReference type="Proteomes" id="UP001162483"/>
    </source>
</evidence>
<evidence type="ECO:0000256" key="2">
    <source>
        <dbReference type="ARBA" id="ARBA00010147"/>
    </source>
</evidence>
<keyword evidence="10" id="KW-1185">Reference proteome</keyword>
<keyword evidence="6" id="KW-0106">Calcium</keyword>
<organism evidence="9 10">
    <name type="scientific">Staurois parvus</name>
    <dbReference type="NCBI Taxonomy" id="386267"/>
    <lineage>
        <taxon>Eukaryota</taxon>
        <taxon>Metazoa</taxon>
        <taxon>Chordata</taxon>
        <taxon>Craniata</taxon>
        <taxon>Vertebrata</taxon>
        <taxon>Euteleostomi</taxon>
        <taxon>Amphibia</taxon>
        <taxon>Batrachia</taxon>
        <taxon>Anura</taxon>
        <taxon>Neobatrachia</taxon>
        <taxon>Ranoidea</taxon>
        <taxon>Ranidae</taxon>
        <taxon>Staurois</taxon>
    </lineage>
</organism>
<sequence>MSYLYNMYGEAKNAIDGSLDSNYLYIQCSGTSEQDNPWWTVDLKGQFKVFTVAVTNRGDCCADKINGAQIRIGNSAEDGGTNNPICGTIPTMASGETLAFECDGMVGQYVTIFIPGKMTSLTLCEVQVFGLPSVVSGDYIL</sequence>
<gene>
    <name evidence="9" type="ORF">SPARVUS_LOCUS7095181</name>
</gene>
<dbReference type="PANTHER" id="PTHR45713">
    <property type="entry name" value="FTP DOMAIN-CONTAINING PROTEIN"/>
    <property type="match status" value="1"/>
</dbReference>
<comment type="function">
    <text evidence="1">Acts as a defensive agent. Recognizes blood group fucosylated oligosaccharides including A, B, H and Lewis B-type antigens. Does not recognize Lewis A antigen and has low affinity for monovalent haptens.</text>
</comment>
<dbReference type="InterPro" id="IPR008979">
    <property type="entry name" value="Galactose-bd-like_sf"/>
</dbReference>
<accession>A0ABN9DCY8</accession>
<keyword evidence="7" id="KW-1015">Disulfide bond</keyword>
<evidence type="ECO:0000256" key="6">
    <source>
        <dbReference type="ARBA" id="ARBA00022837"/>
    </source>
</evidence>
<dbReference type="PANTHER" id="PTHR45713:SF20">
    <property type="entry name" value="FUCOLECTIN TACHYLECTIN-4 PENTRAXIN-1 DOMAIN-CONTAINING PROTEIN"/>
    <property type="match status" value="1"/>
</dbReference>
<dbReference type="SMART" id="SM00607">
    <property type="entry name" value="FTP"/>
    <property type="match status" value="1"/>
</dbReference>